<sequence>MKLAIMQPYFFPYIGYWQLINAVDRFILFDDVQYIRHGWINRNRVLKNGGGWKYVTIPVKRQGREMKIKDVLIAESADVSKIVLNSLIPYKKMAPFYKETISFVSEALSTVSDRHISTINEATIKLTASYLGIRTQIDVSSKLNLDYSQVKGPGDWAFEISKQIGAEEYINPVGGRELFDKQKFASANIKLQFIKPRDMVYQQDGLKFEPWLSIIDVLMFNGREKTISMLNEYEITE</sequence>
<dbReference type="EMBL" id="NEXF01000100">
    <property type="protein sequence ID" value="PSO08364.1"/>
    <property type="molecule type" value="Genomic_DNA"/>
</dbReference>
<evidence type="ECO:0000313" key="2">
    <source>
        <dbReference type="Proteomes" id="UP000242015"/>
    </source>
</evidence>
<evidence type="ECO:0000313" key="1">
    <source>
        <dbReference type="EMBL" id="PSO08364.1"/>
    </source>
</evidence>
<gene>
    <name evidence="1" type="ORF">B9Q04_05940</name>
</gene>
<dbReference type="Proteomes" id="UP000242015">
    <property type="component" value="Unassembled WGS sequence"/>
</dbReference>
<dbReference type="InterPro" id="IPR014985">
    <property type="entry name" value="WbqC"/>
</dbReference>
<dbReference type="Pfam" id="PF08889">
    <property type="entry name" value="WbqC"/>
    <property type="match status" value="1"/>
</dbReference>
<name>A0A2R6CBU0_9ARCH</name>
<proteinExistence type="predicted"/>
<comment type="caution">
    <text evidence="1">The sequence shown here is derived from an EMBL/GenBank/DDBJ whole genome shotgun (WGS) entry which is preliminary data.</text>
</comment>
<organism evidence="1 2">
    <name type="scientific">Candidatus Marsarchaeota G2 archaeon BE_D</name>
    <dbReference type="NCBI Taxonomy" id="1978158"/>
    <lineage>
        <taxon>Archaea</taxon>
        <taxon>Candidatus Marsarchaeota</taxon>
        <taxon>Candidatus Marsarchaeota group 2</taxon>
    </lineage>
</organism>
<reference evidence="1 2" key="1">
    <citation type="submission" date="2017-04" db="EMBL/GenBank/DDBJ databases">
        <title>Novel microbial lineages endemic to geothermal iron-oxide mats fill important gaps in the evolutionary history of Archaea.</title>
        <authorList>
            <person name="Jay Z.J."/>
            <person name="Beam J.P."/>
            <person name="Dlakic M."/>
            <person name="Rusch D.B."/>
            <person name="Kozubal M.A."/>
            <person name="Inskeep W.P."/>
        </authorList>
    </citation>
    <scope>NUCLEOTIDE SEQUENCE [LARGE SCALE GENOMIC DNA]</scope>
    <source>
        <strain evidence="1">BE_D</strain>
    </source>
</reference>
<dbReference type="AlphaFoldDB" id="A0A2R6CBU0"/>
<accession>A0A2R6CBU0</accession>
<evidence type="ECO:0008006" key="3">
    <source>
        <dbReference type="Google" id="ProtNLM"/>
    </source>
</evidence>
<protein>
    <recommendedName>
        <fullName evidence="3">Glycine transferase</fullName>
    </recommendedName>
</protein>